<dbReference type="RefSeq" id="WP_066465708.1">
    <property type="nucleotide sequence ID" value="NZ_MATO01000056.1"/>
</dbReference>
<name>A0A1C0YJ92_9BACL</name>
<gene>
    <name evidence="1" type="ORF">A6K76_02385</name>
</gene>
<dbReference type="AlphaFoldDB" id="A0A1C0YJ92"/>
<sequence>MGKVQRDKQLKTAIQQLHAAKDEIKAGNNDWFEKVNALLQQLQDVLAERKANLHLNLDEIVHNVLPGIKETHLGTIVNTLQDVHAEVTDEIESCKNESRREKIETHYEGLDDVIERLSTEHEEHSFESLMETIDHCTETLGRVASPYSK</sequence>
<dbReference type="Proteomes" id="UP000093482">
    <property type="component" value="Unassembled WGS sequence"/>
</dbReference>
<keyword evidence="2" id="KW-1185">Reference proteome</keyword>
<proteinExistence type="predicted"/>
<evidence type="ECO:0000313" key="2">
    <source>
        <dbReference type="Proteomes" id="UP000093482"/>
    </source>
</evidence>
<accession>A0A1C0YJ92</accession>
<dbReference type="EMBL" id="MATO01000056">
    <property type="protein sequence ID" value="OCS87238.1"/>
    <property type="molecule type" value="Genomic_DNA"/>
</dbReference>
<reference evidence="1 2" key="1">
    <citation type="submission" date="2016-07" db="EMBL/GenBank/DDBJ databases">
        <title>Caryophanon latum genome sequencing.</title>
        <authorList>
            <person name="Verma A."/>
            <person name="Pal Y."/>
            <person name="Krishnamurthi S."/>
        </authorList>
    </citation>
    <scope>NUCLEOTIDE SEQUENCE [LARGE SCALE GENOMIC DNA]</scope>
    <source>
        <strain evidence="1 2">DSM 14151</strain>
    </source>
</reference>
<protein>
    <submittedName>
        <fullName evidence="1">Uncharacterized protein</fullName>
    </submittedName>
</protein>
<organism evidence="1 2">
    <name type="scientific">Caryophanon latum</name>
    <dbReference type="NCBI Taxonomy" id="33977"/>
    <lineage>
        <taxon>Bacteria</taxon>
        <taxon>Bacillati</taxon>
        <taxon>Bacillota</taxon>
        <taxon>Bacilli</taxon>
        <taxon>Bacillales</taxon>
        <taxon>Caryophanaceae</taxon>
        <taxon>Caryophanon</taxon>
    </lineage>
</organism>
<evidence type="ECO:0000313" key="1">
    <source>
        <dbReference type="EMBL" id="OCS87238.1"/>
    </source>
</evidence>
<comment type="caution">
    <text evidence="1">The sequence shown here is derived from an EMBL/GenBank/DDBJ whole genome shotgun (WGS) entry which is preliminary data.</text>
</comment>